<dbReference type="InterPro" id="IPR050801">
    <property type="entry name" value="Ca-Dep_Lectins_ImmuneDev"/>
</dbReference>
<feature type="domain" description="C-type lectin" evidence="3">
    <location>
        <begin position="393"/>
        <end position="515"/>
    </location>
</feature>
<feature type="region of interest" description="Disordered" evidence="1">
    <location>
        <begin position="312"/>
        <end position="346"/>
    </location>
</feature>
<dbReference type="SMART" id="SM00034">
    <property type="entry name" value="CLECT"/>
    <property type="match status" value="1"/>
</dbReference>
<proteinExistence type="predicted"/>
<dbReference type="InterPro" id="IPR001304">
    <property type="entry name" value="C-type_lectin-like"/>
</dbReference>
<reference evidence="4" key="1">
    <citation type="submission" date="2021-11" db="EMBL/GenBank/DDBJ databases">
        <authorList>
            <consortium name="Genoscope - CEA"/>
            <person name="William W."/>
        </authorList>
    </citation>
    <scope>NUCLEOTIDE SEQUENCE</scope>
</reference>
<dbReference type="Gene3D" id="2.60.120.650">
    <property type="entry name" value="Cupin"/>
    <property type="match status" value="1"/>
</dbReference>
<sequence length="522" mass="56619">MRLFALSITILLARAEIGLHLLDGTDTPTLHRDIAAPSTVSIEDLLKPFAGKKPGLAFRVHADNDAKAAGGVADAVVASLRESGLPADPAEAVAVLTKSPVPLSITLQFEYLETAWPVGVKKLAEAFGETNGRAEVEGGLLLHAYLSTAGAAALPSHEDLGDILVVQLSGAKTWTFDGDDYVVTLEPGDGLVIPADTRHAARATEGGVSAHLTIHRIGEHQTDVARRQLRFDDEDPRRCYSGDAYCPSACEGDCDDCVYCTDADTICRSEVEKNPFYDGYPYNICCLTVGYEIERAEPCECPRWPGPDPDCSPTYQPTKKPTSPGGYAPTYKPTRKPSGSGGCEDDESWKYDAGEKGEKGCDHVASEPDKVEKRCSQRVSEDGVPAYEACKLTCGTCSFSLHDSDMTYKQCKKACEKKGLRMPCITSRAVDEALESAIKLERDYSGWIAYNDKDTEGEFVWEDGCTSSYTNWDAGPPQEPNNDPNFGGEDCTIKWNDGTVWNDVPCDFTYPCYCQAVKGGGY</sequence>
<accession>A0A8J2SCP6</accession>
<feature type="signal peptide" evidence="2">
    <location>
        <begin position="1"/>
        <end position="15"/>
    </location>
</feature>
<evidence type="ECO:0000313" key="5">
    <source>
        <dbReference type="Proteomes" id="UP000789595"/>
    </source>
</evidence>
<dbReference type="AlphaFoldDB" id="A0A8J2SCP6"/>
<dbReference type="EMBL" id="CAKKNE010000001">
    <property type="protein sequence ID" value="CAH0366942.1"/>
    <property type="molecule type" value="Genomic_DNA"/>
</dbReference>
<dbReference type="PANTHER" id="PTHR22801">
    <property type="entry name" value="LITHOSTATHINE"/>
    <property type="match status" value="1"/>
</dbReference>
<evidence type="ECO:0000256" key="1">
    <source>
        <dbReference type="SAM" id="MobiDB-lite"/>
    </source>
</evidence>
<dbReference type="CDD" id="cd00037">
    <property type="entry name" value="CLECT"/>
    <property type="match status" value="1"/>
</dbReference>
<keyword evidence="2" id="KW-0732">Signal</keyword>
<comment type="caution">
    <text evidence="4">The sequence shown here is derived from an EMBL/GenBank/DDBJ whole genome shotgun (WGS) entry which is preliminary data.</text>
</comment>
<feature type="chain" id="PRO_5035240391" description="C-type lectin domain-containing protein" evidence="2">
    <location>
        <begin position="16"/>
        <end position="522"/>
    </location>
</feature>
<dbReference type="InterPro" id="IPR016187">
    <property type="entry name" value="CTDL_fold"/>
</dbReference>
<keyword evidence="5" id="KW-1185">Reference proteome</keyword>
<dbReference type="Proteomes" id="UP000789595">
    <property type="component" value="Unassembled WGS sequence"/>
</dbReference>
<dbReference type="OrthoDB" id="198309at2759"/>
<dbReference type="Pfam" id="PF00059">
    <property type="entry name" value="Lectin_C"/>
    <property type="match status" value="1"/>
</dbReference>
<dbReference type="Gene3D" id="3.10.100.10">
    <property type="entry name" value="Mannose-Binding Protein A, subunit A"/>
    <property type="match status" value="1"/>
</dbReference>
<evidence type="ECO:0000313" key="4">
    <source>
        <dbReference type="EMBL" id="CAH0366942.1"/>
    </source>
</evidence>
<protein>
    <recommendedName>
        <fullName evidence="3">C-type lectin domain-containing protein</fullName>
    </recommendedName>
</protein>
<dbReference type="SUPFAM" id="SSF51197">
    <property type="entry name" value="Clavaminate synthase-like"/>
    <property type="match status" value="1"/>
</dbReference>
<dbReference type="PANTHER" id="PTHR22801:SF63">
    <property type="entry name" value="C-TYPE LECTIN DOMAIN-CONTAINING PROTEIN"/>
    <property type="match status" value="1"/>
</dbReference>
<dbReference type="SUPFAM" id="SSF56436">
    <property type="entry name" value="C-type lectin-like"/>
    <property type="match status" value="1"/>
</dbReference>
<gene>
    <name evidence="4" type="ORF">PECAL_1P34570</name>
</gene>
<evidence type="ECO:0000256" key="2">
    <source>
        <dbReference type="SAM" id="SignalP"/>
    </source>
</evidence>
<evidence type="ECO:0000259" key="3">
    <source>
        <dbReference type="PROSITE" id="PS50041"/>
    </source>
</evidence>
<dbReference type="InterPro" id="IPR016186">
    <property type="entry name" value="C-type_lectin-like/link_sf"/>
</dbReference>
<dbReference type="PROSITE" id="PS50041">
    <property type="entry name" value="C_TYPE_LECTIN_2"/>
    <property type="match status" value="1"/>
</dbReference>
<name>A0A8J2SCP6_9STRA</name>
<organism evidence="4 5">
    <name type="scientific">Pelagomonas calceolata</name>
    <dbReference type="NCBI Taxonomy" id="35677"/>
    <lineage>
        <taxon>Eukaryota</taxon>
        <taxon>Sar</taxon>
        <taxon>Stramenopiles</taxon>
        <taxon>Ochrophyta</taxon>
        <taxon>Pelagophyceae</taxon>
        <taxon>Pelagomonadales</taxon>
        <taxon>Pelagomonadaceae</taxon>
        <taxon>Pelagomonas</taxon>
    </lineage>
</organism>